<dbReference type="InterPro" id="IPR051263">
    <property type="entry name" value="C-type_cytochrome_biogenesis"/>
</dbReference>
<dbReference type="PANTHER" id="PTHR47870">
    <property type="entry name" value="CYTOCHROME C-TYPE BIOGENESIS PROTEIN CCMH"/>
    <property type="match status" value="1"/>
</dbReference>
<evidence type="ECO:0000256" key="1">
    <source>
        <dbReference type="ARBA" id="ARBA00022737"/>
    </source>
</evidence>
<evidence type="ECO:0000256" key="3">
    <source>
        <dbReference type="ARBA" id="ARBA00022803"/>
    </source>
</evidence>
<dbReference type="InterPro" id="IPR056412">
    <property type="entry name" value="Ig_CycH"/>
</dbReference>
<proteinExistence type="predicted"/>
<evidence type="ECO:0000256" key="4">
    <source>
        <dbReference type="PROSITE-ProRule" id="PRU00339"/>
    </source>
</evidence>
<dbReference type="Gene3D" id="1.25.40.10">
    <property type="entry name" value="Tetratricopeptide repeat domain"/>
    <property type="match status" value="1"/>
</dbReference>
<evidence type="ECO:0000256" key="2">
    <source>
        <dbReference type="ARBA" id="ARBA00022748"/>
    </source>
</evidence>
<comment type="caution">
    <text evidence="8">The sequence shown here is derived from an EMBL/GenBank/DDBJ whole genome shotgun (WGS) entry which is preliminary data.</text>
</comment>
<protein>
    <submittedName>
        <fullName evidence="8">Cytochrome C biogenesis protein</fullName>
    </submittedName>
</protein>
<feature type="repeat" description="TPR" evidence="4">
    <location>
        <begin position="84"/>
        <end position="117"/>
    </location>
</feature>
<dbReference type="GO" id="GO:0017004">
    <property type="term" value="P:cytochrome complex assembly"/>
    <property type="evidence" value="ECO:0007669"/>
    <property type="project" value="UniProtKB-KW"/>
</dbReference>
<dbReference type="PANTHER" id="PTHR47870:SF1">
    <property type="entry name" value="CYTOCHROME C-TYPE BIOGENESIS PROTEIN CCMH"/>
    <property type="match status" value="1"/>
</dbReference>
<dbReference type="SUPFAM" id="SSF48452">
    <property type="entry name" value="TPR-like"/>
    <property type="match status" value="1"/>
</dbReference>
<evidence type="ECO:0000313" key="9">
    <source>
        <dbReference type="Proteomes" id="UP000264492"/>
    </source>
</evidence>
<evidence type="ECO:0000256" key="5">
    <source>
        <dbReference type="SAM" id="Phobius"/>
    </source>
</evidence>
<dbReference type="EMBL" id="QTSU01000001">
    <property type="protein sequence ID" value="RDZ29717.1"/>
    <property type="molecule type" value="Genomic_DNA"/>
</dbReference>
<dbReference type="AlphaFoldDB" id="A0A371K787"/>
<keyword evidence="1" id="KW-0677">Repeat</keyword>
<dbReference type="PROSITE" id="PS50005">
    <property type="entry name" value="TPR"/>
    <property type="match status" value="1"/>
</dbReference>
<accession>A0A371K787</accession>
<keyword evidence="5" id="KW-0812">Transmembrane</keyword>
<dbReference type="InterPro" id="IPR056413">
    <property type="entry name" value="TPR_CcmH_CycH"/>
</dbReference>
<dbReference type="Pfam" id="PF23914">
    <property type="entry name" value="TPR_CcmH_CycH"/>
    <property type="match status" value="1"/>
</dbReference>
<keyword evidence="5" id="KW-1133">Transmembrane helix</keyword>
<evidence type="ECO:0000259" key="7">
    <source>
        <dbReference type="Pfam" id="PF23914"/>
    </source>
</evidence>
<dbReference type="Pfam" id="PF23892">
    <property type="entry name" value="Ig_CycH"/>
    <property type="match status" value="1"/>
</dbReference>
<evidence type="ECO:0000313" key="8">
    <source>
        <dbReference type="EMBL" id="RDZ29717.1"/>
    </source>
</evidence>
<evidence type="ECO:0000259" key="6">
    <source>
        <dbReference type="Pfam" id="PF23892"/>
    </source>
</evidence>
<feature type="transmembrane region" description="Helical" evidence="5">
    <location>
        <begin position="27"/>
        <end position="49"/>
    </location>
</feature>
<keyword evidence="5" id="KW-0472">Membrane</keyword>
<dbReference type="InterPro" id="IPR011990">
    <property type="entry name" value="TPR-like_helical_dom_sf"/>
</dbReference>
<dbReference type="Proteomes" id="UP000264492">
    <property type="component" value="Unassembled WGS sequence"/>
</dbReference>
<organism evidence="8 9">
    <name type="scientific">Lysobacter silvisoli</name>
    <dbReference type="NCBI Taxonomy" id="2293254"/>
    <lineage>
        <taxon>Bacteria</taxon>
        <taxon>Pseudomonadati</taxon>
        <taxon>Pseudomonadota</taxon>
        <taxon>Gammaproteobacteria</taxon>
        <taxon>Lysobacterales</taxon>
        <taxon>Lysobacteraceae</taxon>
        <taxon>Lysobacter</taxon>
    </lineage>
</organism>
<sequence length="333" mass="35244">MTAFVLAGAAVVLIVLAYVLRPLWRAKPAAAAGMFAALALATGAGYWLIGTPDALDPARRTAPDNLQAAVSQLEAQLQREPNQIEGWRLLARAYASEGRLIEARDALAKANQIAPDQPELMVEAAEFRSLAAKDRIFDAQAVALLKRALELQPMHQRGRWFLGVAQRQAREPAAAAQTWEPLLAVVDANTAASLREQINAARQEAGQPPLPAPAAAAPVAGLKVRVSLSPALAAKLPANASLFVLARQPSGPPMPVAVKKLAAKDFPLDVVLSDGDSPMPTMKLSQLPQVAVLARVSASGQAIPQAGDLASAPQVVRRDRKQPVEVTIDQIVD</sequence>
<keyword evidence="9" id="KW-1185">Reference proteome</keyword>
<dbReference type="InterPro" id="IPR019734">
    <property type="entry name" value="TPR_rpt"/>
</dbReference>
<gene>
    <name evidence="8" type="ORF">DX914_06450</name>
</gene>
<keyword evidence="2" id="KW-0201">Cytochrome c-type biogenesis</keyword>
<dbReference type="RefSeq" id="WP_115859155.1">
    <property type="nucleotide sequence ID" value="NZ_QTSU01000001.1"/>
</dbReference>
<feature type="domain" description="Cytochrome c-type biogenesis protein H Ig-like" evidence="6">
    <location>
        <begin position="222"/>
        <end position="329"/>
    </location>
</feature>
<keyword evidence="3 4" id="KW-0802">TPR repeat</keyword>
<reference evidence="8 9" key="1">
    <citation type="submission" date="2018-08" db="EMBL/GenBank/DDBJ databases">
        <title>Lysobacter sp. zong2l5, whole genome shotgun sequence.</title>
        <authorList>
            <person name="Zhang X."/>
            <person name="Feng G."/>
            <person name="Zhu H."/>
        </authorList>
    </citation>
    <scope>NUCLEOTIDE SEQUENCE [LARGE SCALE GENOMIC DNA]</scope>
    <source>
        <strain evidence="9">zong2l5</strain>
    </source>
</reference>
<dbReference type="OrthoDB" id="9776053at2"/>
<feature type="domain" description="Cytochrome c-type biogenesis protein H TPR" evidence="7">
    <location>
        <begin position="66"/>
        <end position="190"/>
    </location>
</feature>
<name>A0A371K787_9GAMM</name>